<sequence>MLRATGLPCRKLSANPWRSNEGLRICSVRVSLPFAKPEQVNRHASVTGRKLLSSPPKQDSTPVARSLSNTPLHTFYTANNSTSTAIPTNISITMPVARAVSLALRFAQFVCAAIVLGLSAYFLHQYDAHRIGPFGRLIFSTIVSSVSLWITVIWMLHGTATLVHIGTDLFFCAAWFAVFGLFQDYYDDQIKCGSVWNWGNIDLTNNYCGQWNAAQAFSFVSAVCWFASFLVGILAWHRVRHPVATDGAVVPPRRRGFFHRSHV</sequence>
<keyword evidence="9" id="KW-1185">Reference proteome</keyword>
<feature type="domain" description="MARVEL" evidence="7">
    <location>
        <begin position="101"/>
        <end position="230"/>
    </location>
</feature>
<accession>A0A1Y2LKI8</accession>
<reference evidence="8 9" key="1">
    <citation type="journal article" date="2017" name="Genome Announc.">
        <title>Genome sequence of the saprophytic ascomycete Epicoccum nigrum ICMP 19927 strain isolated from New Zealand.</title>
        <authorList>
            <person name="Fokin M."/>
            <person name="Fleetwood D."/>
            <person name="Weir B.S."/>
            <person name="Villas-Boas S.G."/>
        </authorList>
    </citation>
    <scope>NUCLEOTIDE SEQUENCE [LARGE SCALE GENOMIC DNA]</scope>
    <source>
        <strain evidence="8 9">ICMP 19927</strain>
    </source>
</reference>
<dbReference type="Pfam" id="PF01284">
    <property type="entry name" value="MARVEL"/>
    <property type="match status" value="1"/>
</dbReference>
<evidence type="ECO:0000256" key="5">
    <source>
        <dbReference type="SAM" id="MobiDB-lite"/>
    </source>
</evidence>
<dbReference type="PANTHER" id="PTHR39608">
    <property type="entry name" value="INTEGRAL MEMBRANE PROTEIN (AFU_ORTHOLOGUE AFUA_5G08640)"/>
    <property type="match status" value="1"/>
</dbReference>
<dbReference type="EMBL" id="KZ107857">
    <property type="protein sequence ID" value="OSS44504.1"/>
    <property type="molecule type" value="Genomic_DNA"/>
</dbReference>
<keyword evidence="4 6" id="KW-0472">Membrane</keyword>
<feature type="compositionally biased region" description="Polar residues" evidence="5">
    <location>
        <begin position="55"/>
        <end position="64"/>
    </location>
</feature>
<dbReference type="Proteomes" id="UP000193240">
    <property type="component" value="Unassembled WGS sequence"/>
</dbReference>
<evidence type="ECO:0000256" key="2">
    <source>
        <dbReference type="ARBA" id="ARBA00022692"/>
    </source>
</evidence>
<feature type="region of interest" description="Disordered" evidence="5">
    <location>
        <begin position="45"/>
        <end position="64"/>
    </location>
</feature>
<evidence type="ECO:0000313" key="9">
    <source>
        <dbReference type="Proteomes" id="UP000193240"/>
    </source>
</evidence>
<dbReference type="GO" id="GO:0016020">
    <property type="term" value="C:membrane"/>
    <property type="evidence" value="ECO:0007669"/>
    <property type="project" value="UniProtKB-SubCell"/>
</dbReference>
<dbReference type="AlphaFoldDB" id="A0A1Y2LKI8"/>
<evidence type="ECO:0000259" key="7">
    <source>
        <dbReference type="Pfam" id="PF01284"/>
    </source>
</evidence>
<comment type="subcellular location">
    <subcellularLocation>
        <location evidence="1">Membrane</location>
        <topology evidence="1">Multi-pass membrane protein</topology>
    </subcellularLocation>
</comment>
<evidence type="ECO:0000256" key="1">
    <source>
        <dbReference type="ARBA" id="ARBA00004141"/>
    </source>
</evidence>
<protein>
    <recommendedName>
        <fullName evidence="7">MARVEL domain-containing protein</fullName>
    </recommendedName>
</protein>
<evidence type="ECO:0000256" key="3">
    <source>
        <dbReference type="ARBA" id="ARBA00022989"/>
    </source>
</evidence>
<feature type="transmembrane region" description="Helical" evidence="6">
    <location>
        <begin position="216"/>
        <end position="236"/>
    </location>
</feature>
<keyword evidence="3 6" id="KW-1133">Transmembrane helix</keyword>
<feature type="transmembrane region" description="Helical" evidence="6">
    <location>
        <begin position="102"/>
        <end position="122"/>
    </location>
</feature>
<name>A0A1Y2LKI8_EPING</name>
<evidence type="ECO:0000313" key="8">
    <source>
        <dbReference type="EMBL" id="OSS44504.1"/>
    </source>
</evidence>
<feature type="transmembrane region" description="Helical" evidence="6">
    <location>
        <begin position="134"/>
        <end position="155"/>
    </location>
</feature>
<evidence type="ECO:0000256" key="4">
    <source>
        <dbReference type="ARBA" id="ARBA00023136"/>
    </source>
</evidence>
<dbReference type="InParanoid" id="A0A1Y2LKI8"/>
<keyword evidence="2 6" id="KW-0812">Transmembrane</keyword>
<dbReference type="InterPro" id="IPR008253">
    <property type="entry name" value="Marvel"/>
</dbReference>
<organism evidence="8 9">
    <name type="scientific">Epicoccum nigrum</name>
    <name type="common">Soil fungus</name>
    <name type="synonym">Epicoccum purpurascens</name>
    <dbReference type="NCBI Taxonomy" id="105696"/>
    <lineage>
        <taxon>Eukaryota</taxon>
        <taxon>Fungi</taxon>
        <taxon>Dikarya</taxon>
        <taxon>Ascomycota</taxon>
        <taxon>Pezizomycotina</taxon>
        <taxon>Dothideomycetes</taxon>
        <taxon>Pleosporomycetidae</taxon>
        <taxon>Pleosporales</taxon>
        <taxon>Pleosporineae</taxon>
        <taxon>Didymellaceae</taxon>
        <taxon>Epicoccum</taxon>
    </lineage>
</organism>
<proteinExistence type="predicted"/>
<feature type="transmembrane region" description="Helical" evidence="6">
    <location>
        <begin position="162"/>
        <end position="182"/>
    </location>
</feature>
<gene>
    <name evidence="8" type="ORF">B5807_10932</name>
</gene>
<evidence type="ECO:0000256" key="6">
    <source>
        <dbReference type="SAM" id="Phobius"/>
    </source>
</evidence>
<dbReference type="PANTHER" id="PTHR39608:SF1">
    <property type="entry name" value="INTEGRAL MEMBRANE PROTEIN (AFU_ORTHOLOGUE AFUA_5G08640)"/>
    <property type="match status" value="1"/>
</dbReference>